<dbReference type="GO" id="GO:0004672">
    <property type="term" value="F:protein kinase activity"/>
    <property type="evidence" value="ECO:0007669"/>
    <property type="project" value="InterPro"/>
</dbReference>
<gene>
    <name evidence="3" type="ORF">TOPH_00686</name>
</gene>
<accession>A0A0L0NM59</accession>
<comment type="caution">
    <text evidence="3">The sequence shown here is derived from an EMBL/GenBank/DDBJ whole genome shotgun (WGS) entry which is preliminary data.</text>
</comment>
<dbReference type="EMBL" id="LFRF01000001">
    <property type="protein sequence ID" value="KND94810.1"/>
    <property type="molecule type" value="Genomic_DNA"/>
</dbReference>
<feature type="domain" description="Protein kinase" evidence="2">
    <location>
        <begin position="47"/>
        <end position="141"/>
    </location>
</feature>
<keyword evidence="4" id="KW-1185">Reference proteome</keyword>
<dbReference type="InterPro" id="IPR011009">
    <property type="entry name" value="Kinase-like_dom_sf"/>
</dbReference>
<dbReference type="Gene3D" id="1.10.510.10">
    <property type="entry name" value="Transferase(Phosphotransferase) domain 1"/>
    <property type="match status" value="1"/>
</dbReference>
<sequence>GRHYFYPRFSRRLKHSPEQPRSPKQLPTTDQTTGIMDGCPVPHDLDIHNIDGIGNGSFAQVSLVRNSRFIVKITSDDTYEHLDRERLVYERLENHPNTLQFYGEVRVNSSERTLRGLLLEYHLTGTLDKMLSAYDLEEPKI</sequence>
<evidence type="ECO:0000256" key="1">
    <source>
        <dbReference type="SAM" id="MobiDB-lite"/>
    </source>
</evidence>
<name>A0A0L0NM59_TOLOC</name>
<dbReference type="Proteomes" id="UP000036947">
    <property type="component" value="Unassembled WGS sequence"/>
</dbReference>
<feature type="non-terminal residue" evidence="3">
    <location>
        <position position="1"/>
    </location>
</feature>
<evidence type="ECO:0000313" key="4">
    <source>
        <dbReference type="Proteomes" id="UP000036947"/>
    </source>
</evidence>
<feature type="region of interest" description="Disordered" evidence="1">
    <location>
        <begin position="9"/>
        <end position="33"/>
    </location>
</feature>
<dbReference type="GO" id="GO:0005524">
    <property type="term" value="F:ATP binding"/>
    <property type="evidence" value="ECO:0007669"/>
    <property type="project" value="InterPro"/>
</dbReference>
<organism evidence="3 4">
    <name type="scientific">Tolypocladium ophioglossoides (strain CBS 100239)</name>
    <name type="common">Snaketongue truffleclub</name>
    <name type="synonym">Elaphocordyceps ophioglossoides</name>
    <dbReference type="NCBI Taxonomy" id="1163406"/>
    <lineage>
        <taxon>Eukaryota</taxon>
        <taxon>Fungi</taxon>
        <taxon>Dikarya</taxon>
        <taxon>Ascomycota</taxon>
        <taxon>Pezizomycotina</taxon>
        <taxon>Sordariomycetes</taxon>
        <taxon>Hypocreomycetidae</taxon>
        <taxon>Hypocreales</taxon>
        <taxon>Ophiocordycipitaceae</taxon>
        <taxon>Tolypocladium</taxon>
    </lineage>
</organism>
<dbReference type="OrthoDB" id="1668230at2759"/>
<dbReference type="SUPFAM" id="SSF56112">
    <property type="entry name" value="Protein kinase-like (PK-like)"/>
    <property type="match status" value="1"/>
</dbReference>
<dbReference type="PROSITE" id="PS50011">
    <property type="entry name" value="PROTEIN_KINASE_DOM"/>
    <property type="match status" value="1"/>
</dbReference>
<proteinExistence type="predicted"/>
<protein>
    <recommendedName>
        <fullName evidence="2">Protein kinase domain-containing protein</fullName>
    </recommendedName>
</protein>
<reference evidence="3 4" key="1">
    <citation type="journal article" date="2015" name="BMC Genomics">
        <title>The genome of the truffle-parasite Tolypocladium ophioglossoides and the evolution of antifungal peptaibiotics.</title>
        <authorList>
            <person name="Quandt C.A."/>
            <person name="Bushley K.E."/>
            <person name="Spatafora J.W."/>
        </authorList>
    </citation>
    <scope>NUCLEOTIDE SEQUENCE [LARGE SCALE GENOMIC DNA]</scope>
    <source>
        <strain evidence="3 4">CBS 100239</strain>
    </source>
</reference>
<dbReference type="InterPro" id="IPR000719">
    <property type="entry name" value="Prot_kinase_dom"/>
</dbReference>
<evidence type="ECO:0000259" key="2">
    <source>
        <dbReference type="PROSITE" id="PS50011"/>
    </source>
</evidence>
<dbReference type="AlphaFoldDB" id="A0A0L0NM59"/>
<evidence type="ECO:0000313" key="3">
    <source>
        <dbReference type="EMBL" id="KND94810.1"/>
    </source>
</evidence>